<keyword evidence="2" id="KW-1185">Reference proteome</keyword>
<sequence length="238" mass="25677">MTPNSEQIAQRLWTDGRVSGPLRLYMLHELPARSLAGLRATCKAFKQLVDSDTGPVWQQAAGELLAAGAVPNAPTAALVQRRLVQQAAANRNIRAGPVSPMEADHLHSVGKALDLSWSPIVAEYNRDGALRQQHTLAVRDLMNLECDLRTCVRRGGAALAVAHPVLAVVIPAAEPPEELNAWDHLGGYWGVLLNLETGQITLAVSVHSIHAMGCMSSSRLRINWQAPQASQLVSMLPC</sequence>
<reference evidence="1 2" key="1">
    <citation type="journal article" date="2024" name="Nat. Commun.">
        <title>Phylogenomics reveals the evolutionary origins of lichenization in chlorophyte algae.</title>
        <authorList>
            <person name="Puginier C."/>
            <person name="Libourel C."/>
            <person name="Otte J."/>
            <person name="Skaloud P."/>
            <person name="Haon M."/>
            <person name="Grisel S."/>
            <person name="Petersen M."/>
            <person name="Berrin J.G."/>
            <person name="Delaux P.M."/>
            <person name="Dal Grande F."/>
            <person name="Keller J."/>
        </authorList>
    </citation>
    <scope>NUCLEOTIDE SEQUENCE [LARGE SCALE GENOMIC DNA]</scope>
    <source>
        <strain evidence="1 2">SAG 2523</strain>
    </source>
</reference>
<comment type="caution">
    <text evidence="1">The sequence shown here is derived from an EMBL/GenBank/DDBJ whole genome shotgun (WGS) entry which is preliminary data.</text>
</comment>
<gene>
    <name evidence="1" type="ORF">WJX84_000038</name>
</gene>
<dbReference type="Proteomes" id="UP001485043">
    <property type="component" value="Unassembled WGS sequence"/>
</dbReference>
<dbReference type="AlphaFoldDB" id="A0AAW1SU74"/>
<name>A0AAW1SU74_9CHLO</name>
<evidence type="ECO:0000313" key="2">
    <source>
        <dbReference type="Proteomes" id="UP001485043"/>
    </source>
</evidence>
<protein>
    <recommendedName>
        <fullName evidence="3">F-box domain-containing protein</fullName>
    </recommendedName>
</protein>
<evidence type="ECO:0008006" key="3">
    <source>
        <dbReference type="Google" id="ProtNLM"/>
    </source>
</evidence>
<organism evidence="1 2">
    <name type="scientific">Apatococcus fuscideae</name>
    <dbReference type="NCBI Taxonomy" id="2026836"/>
    <lineage>
        <taxon>Eukaryota</taxon>
        <taxon>Viridiplantae</taxon>
        <taxon>Chlorophyta</taxon>
        <taxon>core chlorophytes</taxon>
        <taxon>Trebouxiophyceae</taxon>
        <taxon>Chlorellales</taxon>
        <taxon>Chlorellaceae</taxon>
        <taxon>Apatococcus</taxon>
    </lineage>
</organism>
<proteinExistence type="predicted"/>
<accession>A0AAW1SU74</accession>
<evidence type="ECO:0000313" key="1">
    <source>
        <dbReference type="EMBL" id="KAK9860417.1"/>
    </source>
</evidence>
<dbReference type="EMBL" id="JALJOV010000840">
    <property type="protein sequence ID" value="KAK9860417.1"/>
    <property type="molecule type" value="Genomic_DNA"/>
</dbReference>